<dbReference type="KEGG" id="tng:GSTEN00021641G001"/>
<feature type="compositionally biased region" description="Basic residues" evidence="1">
    <location>
        <begin position="109"/>
        <end position="130"/>
    </location>
</feature>
<dbReference type="OrthoDB" id="8983964at2759"/>
<dbReference type="EMBL" id="CAAE01014692">
    <property type="protein sequence ID" value="CAG02513.1"/>
    <property type="molecule type" value="Genomic_DNA"/>
</dbReference>
<reference evidence="2" key="1">
    <citation type="journal article" date="2004" name="Nature">
        <title>Genome duplication in the teleost fish Tetraodon nigroviridis reveals the early vertebrate proto-karyotype.</title>
        <authorList>
            <person name="Jaillon O."/>
            <person name="Aury J.-M."/>
            <person name="Brunet F."/>
            <person name="Petit J.-L."/>
            <person name="Stange-Thomann N."/>
            <person name="Mauceli E."/>
            <person name="Bouneau L."/>
            <person name="Fischer C."/>
            <person name="Ozouf-Costaz C."/>
            <person name="Bernot A."/>
            <person name="Nicaud S."/>
            <person name="Jaffe D."/>
            <person name="Fisher S."/>
            <person name="Lutfalla G."/>
            <person name="Dossat C."/>
            <person name="Segurens B."/>
            <person name="Dasilva C."/>
            <person name="Salanoubat M."/>
            <person name="Levy M."/>
            <person name="Boudet N."/>
            <person name="Castellano S."/>
            <person name="Anthouard V."/>
            <person name="Jubin C."/>
            <person name="Castelli V."/>
            <person name="Katinka M."/>
            <person name="Vacherie B."/>
            <person name="Biemont C."/>
            <person name="Skalli Z."/>
            <person name="Cattolico L."/>
            <person name="Poulain J."/>
            <person name="De Berardinis V."/>
            <person name="Cruaud C."/>
            <person name="Duprat S."/>
            <person name="Brottier P."/>
            <person name="Coutanceau J.-P."/>
            <person name="Gouzy J."/>
            <person name="Parra G."/>
            <person name="Lardier G."/>
            <person name="Chapple C."/>
            <person name="McKernan K.J."/>
            <person name="McEwan P."/>
            <person name="Bosak S."/>
            <person name="Kellis M."/>
            <person name="Volff J.-N."/>
            <person name="Guigo R."/>
            <person name="Zody M.C."/>
            <person name="Mesirov J."/>
            <person name="Lindblad-Toh K."/>
            <person name="Birren B."/>
            <person name="Nusbaum C."/>
            <person name="Kahn D."/>
            <person name="Robinson-Rechavi M."/>
            <person name="Laudet V."/>
            <person name="Schachter V."/>
            <person name="Quetier F."/>
            <person name="Saurin W."/>
            <person name="Scarpelli C."/>
            <person name="Wincker P."/>
            <person name="Lander E.S."/>
            <person name="Weissenbach J."/>
            <person name="Roest Crollius H."/>
        </authorList>
    </citation>
    <scope>NUCLEOTIDE SEQUENCE [LARGE SCALE GENOMIC DNA]</scope>
</reference>
<proteinExistence type="predicted"/>
<evidence type="ECO:0000256" key="1">
    <source>
        <dbReference type="SAM" id="MobiDB-lite"/>
    </source>
</evidence>
<evidence type="ECO:0000313" key="2">
    <source>
        <dbReference type="EMBL" id="CAG02513.1"/>
    </source>
</evidence>
<gene>
    <name evidence="2" type="ORF">GSTENG00021641001</name>
</gene>
<organism evidence="2">
    <name type="scientific">Tetraodon nigroviridis</name>
    <name type="common">Spotted green pufferfish</name>
    <name type="synonym">Chelonodon nigroviridis</name>
    <dbReference type="NCBI Taxonomy" id="99883"/>
    <lineage>
        <taxon>Eukaryota</taxon>
        <taxon>Metazoa</taxon>
        <taxon>Chordata</taxon>
        <taxon>Craniata</taxon>
        <taxon>Vertebrata</taxon>
        <taxon>Euteleostomi</taxon>
        <taxon>Actinopterygii</taxon>
        <taxon>Neopterygii</taxon>
        <taxon>Teleostei</taxon>
        <taxon>Neoteleostei</taxon>
        <taxon>Acanthomorphata</taxon>
        <taxon>Eupercaria</taxon>
        <taxon>Tetraodontiformes</taxon>
        <taxon>Tetradontoidea</taxon>
        <taxon>Tetraodontidae</taxon>
        <taxon>Tetraodon</taxon>
    </lineage>
</organism>
<feature type="compositionally biased region" description="Polar residues" evidence="1">
    <location>
        <begin position="1"/>
        <end position="14"/>
    </location>
</feature>
<feature type="compositionally biased region" description="Basic and acidic residues" evidence="1">
    <location>
        <begin position="25"/>
        <end position="35"/>
    </location>
</feature>
<sequence length="303" mass="32835">MSSSFPKSDSTTTLLKPAAPRRPPRTPERPAENRRVQHQHQRPEPEEESSWAAECDLSSRRPLCQPSHVDSPDAAARGKTKPLGPQNHRAPDPPGSGEASRGVRERCRSSKPPHRHHHHHHHHHHRRKHHREDSLAATEAEPGRCPGNPDSGPGAASLYTSDQRVRKGAAPAENGCARVGSPSPSSCTLVPLSHRSSRRSRRSSTASSASDINLRTILNSLFGQIAADAVQLAVLSSSGFMGLVGSRVYVPLDMQTDGLSEESSWSFLLPLFGVKDCLDWPLAAVGCVIFSPPTCSSVLMNFA</sequence>
<name>Q4SA19_TETNG</name>
<accession>Q4SA19</accession>
<feature type="region of interest" description="Disordered" evidence="1">
    <location>
        <begin position="1"/>
        <end position="208"/>
    </location>
</feature>
<dbReference type="AlphaFoldDB" id="Q4SA19"/>
<reference evidence="2" key="2">
    <citation type="submission" date="2004-02" db="EMBL/GenBank/DDBJ databases">
        <authorList>
            <consortium name="Genoscope"/>
            <consortium name="Whitehead Institute Centre for Genome Research"/>
        </authorList>
    </citation>
    <scope>NUCLEOTIDE SEQUENCE</scope>
</reference>
<protein>
    <submittedName>
        <fullName evidence="2">Chromosome 12 SCAF14692, whole genome shotgun sequence</fullName>
    </submittedName>
</protein>